<dbReference type="Proteomes" id="UP000887013">
    <property type="component" value="Unassembled WGS sequence"/>
</dbReference>
<dbReference type="GO" id="GO:0005739">
    <property type="term" value="C:mitochondrion"/>
    <property type="evidence" value="ECO:0007669"/>
    <property type="project" value="TreeGrafter"/>
</dbReference>
<comment type="caution">
    <text evidence="1">The sequence shown here is derived from an EMBL/GenBank/DDBJ whole genome shotgun (WGS) entry which is preliminary data.</text>
</comment>
<protein>
    <submittedName>
        <fullName evidence="1">UPF0565 protein C2orf69 homolog</fullName>
    </submittedName>
</protein>
<keyword evidence="2" id="KW-1185">Reference proteome</keyword>
<accession>A0A8X6NM71</accession>
<proteinExistence type="predicted"/>
<dbReference type="OrthoDB" id="419333at2759"/>
<reference evidence="1" key="1">
    <citation type="submission" date="2020-08" db="EMBL/GenBank/DDBJ databases">
        <title>Multicomponent nature underlies the extraordinary mechanical properties of spider dragline silk.</title>
        <authorList>
            <person name="Kono N."/>
            <person name="Nakamura H."/>
            <person name="Mori M."/>
            <person name="Yoshida Y."/>
            <person name="Ohtoshi R."/>
            <person name="Malay A.D."/>
            <person name="Moran D.A.P."/>
            <person name="Tomita M."/>
            <person name="Numata K."/>
            <person name="Arakawa K."/>
        </authorList>
    </citation>
    <scope>NUCLEOTIDE SEQUENCE</scope>
</reference>
<dbReference type="Pfam" id="PF10561">
    <property type="entry name" value="C2orf69"/>
    <property type="match status" value="2"/>
</dbReference>
<gene>
    <name evidence="1" type="ORF">NPIL_704431</name>
</gene>
<evidence type="ECO:0000313" key="1">
    <source>
        <dbReference type="EMBL" id="GFT20185.1"/>
    </source>
</evidence>
<dbReference type="AlphaFoldDB" id="A0A8X6NM71"/>
<dbReference type="PANTHER" id="PTHR31296">
    <property type="entry name" value="UPF0565 PROTEIN C2ORF69"/>
    <property type="match status" value="1"/>
</dbReference>
<dbReference type="PANTHER" id="PTHR31296:SF1">
    <property type="entry name" value="MITOCHONDRIAL PROTEIN C2ORF69"/>
    <property type="match status" value="1"/>
</dbReference>
<organism evidence="1 2">
    <name type="scientific">Nephila pilipes</name>
    <name type="common">Giant wood spider</name>
    <name type="synonym">Nephila maculata</name>
    <dbReference type="NCBI Taxonomy" id="299642"/>
    <lineage>
        <taxon>Eukaryota</taxon>
        <taxon>Metazoa</taxon>
        <taxon>Ecdysozoa</taxon>
        <taxon>Arthropoda</taxon>
        <taxon>Chelicerata</taxon>
        <taxon>Arachnida</taxon>
        <taxon>Araneae</taxon>
        <taxon>Araneomorphae</taxon>
        <taxon>Entelegynae</taxon>
        <taxon>Araneoidea</taxon>
        <taxon>Nephilidae</taxon>
        <taxon>Nephila</taxon>
    </lineage>
</organism>
<evidence type="ECO:0000313" key="2">
    <source>
        <dbReference type="Proteomes" id="UP000887013"/>
    </source>
</evidence>
<dbReference type="InterPro" id="IPR018881">
    <property type="entry name" value="C2orf69_mit"/>
</dbReference>
<name>A0A8X6NM71_NEPPI</name>
<dbReference type="EMBL" id="BMAW01105645">
    <property type="protein sequence ID" value="GFT20185.1"/>
    <property type="molecule type" value="Genomic_DNA"/>
</dbReference>
<sequence>MIVSCVSKLRLFDYHMTGTSRIWKNILFSIASMAADSTSIGPMRLGNVDGYLNRSNEIIYHSPICQSPVGCVIFFGGDMQDYKEKMLAHRDNQYYSKWDLESTAVLLHNHFPQQAIIIVKPVKMSLMTFSCYENFVNVNNFGAPTYEKNKDSLKHLKLLVSNVDSIIQKKQNEASSVIEDNLNLPVLTSLNLLEIPLTIVGFSKGCVVLNQFLYSFQSLQEDKDEVESFVNNISSMYWLEGGHSGFSSTWVTDKNVLQNFSAMKIDVHIHVTPYQIFCDTRPRIGKEEKIFREYLCRMGMNVSRTLHFESEPRSLEKHFEVLEVFKRVD</sequence>